<organism evidence="2 3">
    <name type="scientific">Drosophila navojoa</name>
    <name type="common">Fruit fly</name>
    <dbReference type="NCBI Taxonomy" id="7232"/>
    <lineage>
        <taxon>Eukaryota</taxon>
        <taxon>Metazoa</taxon>
        <taxon>Ecdysozoa</taxon>
        <taxon>Arthropoda</taxon>
        <taxon>Hexapoda</taxon>
        <taxon>Insecta</taxon>
        <taxon>Pterygota</taxon>
        <taxon>Neoptera</taxon>
        <taxon>Endopterygota</taxon>
        <taxon>Diptera</taxon>
        <taxon>Brachycera</taxon>
        <taxon>Muscomorpha</taxon>
        <taxon>Ephydroidea</taxon>
        <taxon>Drosophilidae</taxon>
        <taxon>Drosophila</taxon>
    </lineage>
</organism>
<name>A0A484BMQ0_DRONA</name>
<feature type="signal peptide" evidence="1">
    <location>
        <begin position="1"/>
        <end position="22"/>
    </location>
</feature>
<evidence type="ECO:0000313" key="3">
    <source>
        <dbReference type="Proteomes" id="UP000295192"/>
    </source>
</evidence>
<proteinExistence type="predicted"/>
<evidence type="ECO:0008006" key="4">
    <source>
        <dbReference type="Google" id="ProtNLM"/>
    </source>
</evidence>
<gene>
    <name evidence="2" type="ORF">AWZ03_004188</name>
</gene>
<dbReference type="AlphaFoldDB" id="A0A484BMQ0"/>
<dbReference type="EMBL" id="LSRL02000024">
    <property type="protein sequence ID" value="TDG49320.1"/>
    <property type="molecule type" value="Genomic_DNA"/>
</dbReference>
<evidence type="ECO:0000313" key="2">
    <source>
        <dbReference type="EMBL" id="TDG49320.1"/>
    </source>
</evidence>
<keyword evidence="3" id="KW-1185">Reference proteome</keyword>
<comment type="caution">
    <text evidence="2">The sequence shown here is derived from an EMBL/GenBank/DDBJ whole genome shotgun (WGS) entry which is preliminary data.</text>
</comment>
<evidence type="ECO:0000256" key="1">
    <source>
        <dbReference type="SAM" id="SignalP"/>
    </source>
</evidence>
<protein>
    <recommendedName>
        <fullName evidence="4">Secreted protein</fullName>
    </recommendedName>
</protein>
<dbReference type="Proteomes" id="UP000295192">
    <property type="component" value="Unassembled WGS sequence"/>
</dbReference>
<sequence length="83" mass="9052">MSAAASVLVSFGKLSLLALSSAELWPVRASRLCAICWGPAITNARSQATQRAFVVCHRYRQQRVVLAAFPFAQFLSSLPRADN</sequence>
<keyword evidence="1" id="KW-0732">Signal</keyword>
<reference evidence="2 3" key="1">
    <citation type="journal article" date="2019" name="J. Hered.">
        <title>An Improved Genome Assembly for Drosophila navojoa, the Basal Species in the mojavensis Cluster.</title>
        <authorList>
            <person name="Vanderlinde T."/>
            <person name="Dupim E.G."/>
            <person name="Nazario-Yepiz N.O."/>
            <person name="Carvalho A.B."/>
        </authorList>
    </citation>
    <scope>NUCLEOTIDE SEQUENCE [LARGE SCALE GENOMIC DNA]</scope>
    <source>
        <strain evidence="2">Navoj_Jal97</strain>
        <tissue evidence="2">Whole organism</tissue>
    </source>
</reference>
<accession>A0A484BMQ0</accession>
<feature type="chain" id="PRO_5019856323" description="Secreted protein" evidence="1">
    <location>
        <begin position="23"/>
        <end position="83"/>
    </location>
</feature>